<reference evidence="1" key="1">
    <citation type="journal article" date="2015" name="Nature">
        <title>Complex archaea that bridge the gap between prokaryotes and eukaryotes.</title>
        <authorList>
            <person name="Spang A."/>
            <person name="Saw J.H."/>
            <person name="Jorgensen S.L."/>
            <person name="Zaremba-Niedzwiedzka K."/>
            <person name="Martijn J."/>
            <person name="Lind A.E."/>
            <person name="van Eijk R."/>
            <person name="Schleper C."/>
            <person name="Guy L."/>
            <person name="Ettema T.J."/>
        </authorList>
    </citation>
    <scope>NUCLEOTIDE SEQUENCE</scope>
</reference>
<evidence type="ECO:0000313" key="1">
    <source>
        <dbReference type="EMBL" id="KKN64737.1"/>
    </source>
</evidence>
<proteinExistence type="predicted"/>
<organism evidence="1">
    <name type="scientific">marine sediment metagenome</name>
    <dbReference type="NCBI Taxonomy" id="412755"/>
    <lineage>
        <taxon>unclassified sequences</taxon>
        <taxon>metagenomes</taxon>
        <taxon>ecological metagenomes</taxon>
    </lineage>
</organism>
<accession>A0A0F9SQG7</accession>
<dbReference type="EMBL" id="LAZR01000545">
    <property type="protein sequence ID" value="KKN64737.1"/>
    <property type="molecule type" value="Genomic_DNA"/>
</dbReference>
<sequence length="51" mass="5882">MPANIIKINGGSEFYVGDSKMQDFLKWLRDNGFPQNKKAKAMFKEMGWGKK</sequence>
<comment type="caution">
    <text evidence="1">The sequence shown here is derived from an EMBL/GenBank/DDBJ whole genome shotgun (WGS) entry which is preliminary data.</text>
</comment>
<protein>
    <submittedName>
        <fullName evidence="1">Uncharacterized protein</fullName>
    </submittedName>
</protein>
<gene>
    <name evidence="1" type="ORF">LCGC14_0488690</name>
</gene>
<dbReference type="AlphaFoldDB" id="A0A0F9SQG7"/>
<name>A0A0F9SQG7_9ZZZZ</name>